<sequence>MAETKNTRRVAILGGNRIPFARADGAYAHASNQDMFTAVLDGLADRFDLKGTKLDAVIGGAVLKHSRDFNLMRECVLGSSLSSYTPAFDLQQACGTGLQAAIAAADGIAMGRYEAAAAGGVDTASDAPIAFGNDLRRVLLGLRRAKSNVDRLKLVGKLPASVGVEIPVNSEPRTGMSMGEHAAVTAKEMGVKRVDQDELAAASHRNMAAAYDRGFFDDLVSPFLGLYRDNNLRADSSPEKLAKLKPVFGVRNGDATMTAGNSTPLTDGASVALLASEEWAAQRSIPVLAYFVDGQTAAVDYVNGRDGLLMAPTYAVPRMLARNGLTLQDFDFYEIHEAFASVVLATLAAWESEEYCKERLGLDSALGSIDRSKLNVNGSSLAAGHPFAATGGRILAQMAKQLAEKKAETGQPVRGLISVCAAGGQGVTAILEA</sequence>
<evidence type="ECO:0000256" key="1">
    <source>
        <dbReference type="ARBA" id="ARBA00010982"/>
    </source>
</evidence>
<dbReference type="Proteomes" id="UP000466785">
    <property type="component" value="Chromosome"/>
</dbReference>
<dbReference type="InterPro" id="IPR002155">
    <property type="entry name" value="Thiolase"/>
</dbReference>
<comment type="similarity">
    <text evidence="1 5">Belongs to the thiolase-like superfamily. Thiolase family.</text>
</comment>
<dbReference type="EMBL" id="AP022570">
    <property type="protein sequence ID" value="BBX49777.1"/>
    <property type="molecule type" value="Genomic_DNA"/>
</dbReference>
<evidence type="ECO:0000256" key="3">
    <source>
        <dbReference type="ARBA" id="ARBA00023315"/>
    </source>
</evidence>
<dbReference type="InterPro" id="IPR020617">
    <property type="entry name" value="Thiolase_C"/>
</dbReference>
<evidence type="ECO:0000256" key="2">
    <source>
        <dbReference type="ARBA" id="ARBA00022679"/>
    </source>
</evidence>
<dbReference type="GO" id="GO:0005829">
    <property type="term" value="C:cytosol"/>
    <property type="evidence" value="ECO:0007669"/>
    <property type="project" value="TreeGrafter"/>
</dbReference>
<feature type="domain" description="Thiolase N-terminal" evidence="6">
    <location>
        <begin position="10"/>
        <end position="278"/>
    </location>
</feature>
<feature type="domain" description="Thiolase C-terminal" evidence="7">
    <location>
        <begin position="288"/>
        <end position="432"/>
    </location>
</feature>
<dbReference type="Gene3D" id="3.40.47.10">
    <property type="match status" value="1"/>
</dbReference>
<dbReference type="PIRSF" id="PIRSF000429">
    <property type="entry name" value="Ac-CoA_Ac_transf"/>
    <property type="match status" value="1"/>
</dbReference>
<dbReference type="RefSeq" id="WP_163672682.1">
    <property type="nucleotide sequence ID" value="NZ_AP022570.1"/>
</dbReference>
<dbReference type="SUPFAM" id="SSF53901">
    <property type="entry name" value="Thiolase-like"/>
    <property type="match status" value="2"/>
</dbReference>
<dbReference type="PANTHER" id="PTHR42689:SF1">
    <property type="entry name" value="ACETYL-COA ACYLTRANSFERASE FADA2 (3-KETOACYL-COA THIOLASE) (BETA-KETOTHIOLASE)-RELATED"/>
    <property type="match status" value="1"/>
</dbReference>
<keyword evidence="9" id="KW-1185">Reference proteome</keyword>
<feature type="active site" description="Acyl-thioester intermediate" evidence="4">
    <location>
        <position position="94"/>
    </location>
</feature>
<proteinExistence type="inferred from homology"/>
<evidence type="ECO:0000256" key="5">
    <source>
        <dbReference type="RuleBase" id="RU003557"/>
    </source>
</evidence>
<accession>A0A6N4V7M9</accession>
<evidence type="ECO:0000313" key="9">
    <source>
        <dbReference type="Proteomes" id="UP000466785"/>
    </source>
</evidence>
<keyword evidence="2 5" id="KW-0808">Transferase</keyword>
<dbReference type="InterPro" id="IPR020616">
    <property type="entry name" value="Thiolase_N"/>
</dbReference>
<feature type="active site" description="Proton acceptor" evidence="4">
    <location>
        <position position="385"/>
    </location>
</feature>
<dbReference type="PANTHER" id="PTHR42689">
    <property type="entry name" value="ACETYL-COA ACYLTRANSFERASE FADA2 (3-KETOACYL-COA THIOLASE) (BETA-KETOTHIOLASE)-RELATED"/>
    <property type="match status" value="1"/>
</dbReference>
<evidence type="ECO:0000259" key="6">
    <source>
        <dbReference type="Pfam" id="PF00108"/>
    </source>
</evidence>
<dbReference type="CDD" id="cd00751">
    <property type="entry name" value="thiolase"/>
    <property type="match status" value="1"/>
</dbReference>
<dbReference type="AlphaFoldDB" id="A0A6N4V7M9"/>
<reference evidence="8 9" key="1">
    <citation type="journal article" date="2019" name="Emerg. Microbes Infect.">
        <title>Comprehensive subspecies identification of 175 nontuberculous mycobacteria species based on 7547 genomic profiles.</title>
        <authorList>
            <person name="Matsumoto Y."/>
            <person name="Kinjo T."/>
            <person name="Motooka D."/>
            <person name="Nabeya D."/>
            <person name="Jung N."/>
            <person name="Uechi K."/>
            <person name="Horii T."/>
            <person name="Iida T."/>
            <person name="Fujita J."/>
            <person name="Nakamura S."/>
        </authorList>
    </citation>
    <scope>NUCLEOTIDE SEQUENCE [LARGE SCALE GENOMIC DNA]</scope>
    <source>
        <strain evidence="8 9">JCM 12603</strain>
    </source>
</reference>
<gene>
    <name evidence="8" type="ORF">MPOR_08030</name>
</gene>
<feature type="active site" description="Proton acceptor" evidence="4">
    <location>
        <position position="420"/>
    </location>
</feature>
<protein>
    <submittedName>
        <fullName evidence="8">Acetyl-CoA acetyltransferase</fullName>
    </submittedName>
</protein>
<evidence type="ECO:0000313" key="8">
    <source>
        <dbReference type="EMBL" id="BBX49777.1"/>
    </source>
</evidence>
<name>A0A6N4V7M9_9MYCO</name>
<evidence type="ECO:0000256" key="4">
    <source>
        <dbReference type="PIRSR" id="PIRSR000429-1"/>
    </source>
</evidence>
<dbReference type="GO" id="GO:0016747">
    <property type="term" value="F:acyltransferase activity, transferring groups other than amino-acyl groups"/>
    <property type="evidence" value="ECO:0007669"/>
    <property type="project" value="InterPro"/>
</dbReference>
<dbReference type="KEGG" id="mpof:MPOR_08030"/>
<evidence type="ECO:0000259" key="7">
    <source>
        <dbReference type="Pfam" id="PF02803"/>
    </source>
</evidence>
<dbReference type="Pfam" id="PF00108">
    <property type="entry name" value="Thiolase_N"/>
    <property type="match status" value="1"/>
</dbReference>
<dbReference type="NCBIfam" id="TIGR01930">
    <property type="entry name" value="AcCoA-C-Actrans"/>
    <property type="match status" value="1"/>
</dbReference>
<organism evidence="8 9">
    <name type="scientific">Mycolicibacterium poriferae</name>
    <dbReference type="NCBI Taxonomy" id="39694"/>
    <lineage>
        <taxon>Bacteria</taxon>
        <taxon>Bacillati</taxon>
        <taxon>Actinomycetota</taxon>
        <taxon>Actinomycetes</taxon>
        <taxon>Mycobacteriales</taxon>
        <taxon>Mycobacteriaceae</taxon>
        <taxon>Mycolicibacterium</taxon>
    </lineage>
</organism>
<dbReference type="Pfam" id="PF02803">
    <property type="entry name" value="Thiolase_C"/>
    <property type="match status" value="1"/>
</dbReference>
<dbReference type="NCBIfam" id="NF006740">
    <property type="entry name" value="PRK09268.1"/>
    <property type="match status" value="1"/>
</dbReference>
<dbReference type="InterPro" id="IPR016039">
    <property type="entry name" value="Thiolase-like"/>
</dbReference>
<dbReference type="InterPro" id="IPR050521">
    <property type="entry name" value="3-ketoacyl-CoA_Thiolase"/>
</dbReference>
<keyword evidence="3 5" id="KW-0012">Acyltransferase</keyword>